<sequence>MNSNQINPQTTYGEHDRASQISQLPRHDHSIPASVATSVASSSEPGSSKNTGIGQSLLGVRKRRTEESSLPQIRHRYTRGFQLPATGEIHTGRLPHSTTISCKLVNDTINYLKTVSVHIASATITSEERARIHLATQSLQSTHEDIANTEEMDTEAVTYFHRSQPNGKCKKCEAAKEEHLYD</sequence>
<feature type="region of interest" description="Disordered" evidence="1">
    <location>
        <begin position="1"/>
        <end position="70"/>
    </location>
</feature>
<comment type="caution">
    <text evidence="2">The sequence shown here is derived from an EMBL/GenBank/DDBJ whole genome shotgun (WGS) entry which is preliminary data.</text>
</comment>
<reference evidence="2" key="1">
    <citation type="submission" date="2022-11" db="EMBL/GenBank/DDBJ databases">
        <authorList>
            <person name="Petersen C."/>
        </authorList>
    </citation>
    <scope>NUCLEOTIDE SEQUENCE</scope>
    <source>
        <strain evidence="2">IBT 26290</strain>
    </source>
</reference>
<reference evidence="2" key="2">
    <citation type="journal article" date="2023" name="IMA Fungus">
        <title>Comparative genomic study of the Penicillium genus elucidates a diverse pangenome and 15 lateral gene transfer events.</title>
        <authorList>
            <person name="Petersen C."/>
            <person name="Sorensen T."/>
            <person name="Nielsen M.R."/>
            <person name="Sondergaard T.E."/>
            <person name="Sorensen J.L."/>
            <person name="Fitzpatrick D.A."/>
            <person name="Frisvad J.C."/>
            <person name="Nielsen K.L."/>
        </authorList>
    </citation>
    <scope>NUCLEOTIDE SEQUENCE</scope>
    <source>
        <strain evidence="2">IBT 26290</strain>
    </source>
</reference>
<dbReference type="EMBL" id="JAPQKN010000001">
    <property type="protein sequence ID" value="KAJ5175709.1"/>
    <property type="molecule type" value="Genomic_DNA"/>
</dbReference>
<dbReference type="RefSeq" id="XP_056547317.1">
    <property type="nucleotide sequence ID" value="XM_056683711.1"/>
</dbReference>
<dbReference type="AlphaFoldDB" id="A0A9W9IG83"/>
<proteinExistence type="predicted"/>
<feature type="compositionally biased region" description="Polar residues" evidence="1">
    <location>
        <begin position="44"/>
        <end position="54"/>
    </location>
</feature>
<evidence type="ECO:0000313" key="2">
    <source>
        <dbReference type="EMBL" id="KAJ5175709.1"/>
    </source>
</evidence>
<dbReference type="Proteomes" id="UP001149163">
    <property type="component" value="Unassembled WGS sequence"/>
</dbReference>
<keyword evidence="3" id="KW-1185">Reference proteome</keyword>
<dbReference type="OrthoDB" id="4345784at2759"/>
<protein>
    <submittedName>
        <fullName evidence="2">Uncharacterized protein</fullName>
    </submittedName>
</protein>
<dbReference type="GeneID" id="81422887"/>
<feature type="compositionally biased region" description="Low complexity" evidence="1">
    <location>
        <begin position="33"/>
        <end position="43"/>
    </location>
</feature>
<feature type="compositionally biased region" description="Polar residues" evidence="1">
    <location>
        <begin position="1"/>
        <end position="12"/>
    </location>
</feature>
<name>A0A9W9IG83_9EURO</name>
<accession>A0A9W9IG83</accession>
<organism evidence="2 3">
    <name type="scientific">Penicillium canariense</name>
    <dbReference type="NCBI Taxonomy" id="189055"/>
    <lineage>
        <taxon>Eukaryota</taxon>
        <taxon>Fungi</taxon>
        <taxon>Dikarya</taxon>
        <taxon>Ascomycota</taxon>
        <taxon>Pezizomycotina</taxon>
        <taxon>Eurotiomycetes</taxon>
        <taxon>Eurotiomycetidae</taxon>
        <taxon>Eurotiales</taxon>
        <taxon>Aspergillaceae</taxon>
        <taxon>Penicillium</taxon>
    </lineage>
</organism>
<evidence type="ECO:0000313" key="3">
    <source>
        <dbReference type="Proteomes" id="UP001149163"/>
    </source>
</evidence>
<gene>
    <name evidence="2" type="ORF">N7482_001586</name>
</gene>
<evidence type="ECO:0000256" key="1">
    <source>
        <dbReference type="SAM" id="MobiDB-lite"/>
    </source>
</evidence>